<dbReference type="AlphaFoldDB" id="A0A562ZNP4"/>
<organism evidence="1 2">
    <name type="scientific">Caenimonas sedimenti</name>
    <dbReference type="NCBI Taxonomy" id="2596921"/>
    <lineage>
        <taxon>Bacteria</taxon>
        <taxon>Pseudomonadati</taxon>
        <taxon>Pseudomonadota</taxon>
        <taxon>Betaproteobacteria</taxon>
        <taxon>Burkholderiales</taxon>
        <taxon>Comamonadaceae</taxon>
        <taxon>Caenimonas</taxon>
    </lineage>
</organism>
<proteinExistence type="predicted"/>
<dbReference type="RefSeq" id="WP_145894134.1">
    <property type="nucleotide sequence ID" value="NZ_VOBQ01000013.1"/>
</dbReference>
<dbReference type="Proteomes" id="UP000318199">
    <property type="component" value="Unassembled WGS sequence"/>
</dbReference>
<accession>A0A562ZNP4</accession>
<keyword evidence="2" id="KW-1185">Reference proteome</keyword>
<protein>
    <submittedName>
        <fullName evidence="1">Uncharacterized protein</fullName>
    </submittedName>
</protein>
<reference evidence="1 2" key="1">
    <citation type="submission" date="2019-07" db="EMBL/GenBank/DDBJ databases">
        <title>Caenimonas sedimenti sp. nov., isolated from activated sludge.</title>
        <authorList>
            <person name="Xu J."/>
        </authorList>
    </citation>
    <scope>NUCLEOTIDE SEQUENCE [LARGE SCALE GENOMIC DNA]</scope>
    <source>
        <strain evidence="1 2">HX-9-20</strain>
    </source>
</reference>
<evidence type="ECO:0000313" key="2">
    <source>
        <dbReference type="Proteomes" id="UP000318199"/>
    </source>
</evidence>
<name>A0A562ZNP4_9BURK</name>
<dbReference type="EMBL" id="VOBQ01000013">
    <property type="protein sequence ID" value="TWO69938.1"/>
    <property type="molecule type" value="Genomic_DNA"/>
</dbReference>
<evidence type="ECO:0000313" key="1">
    <source>
        <dbReference type="EMBL" id="TWO69938.1"/>
    </source>
</evidence>
<gene>
    <name evidence="1" type="ORF">FN976_16440</name>
</gene>
<comment type="caution">
    <text evidence="1">The sequence shown here is derived from an EMBL/GenBank/DDBJ whole genome shotgun (WGS) entry which is preliminary data.</text>
</comment>
<sequence>MATELRELTHGQSANLGRALAVVDDQIKQAKVLMETHFPGTPHEAGMAMTTAIVQALAAVYAGHAATSKT</sequence>